<dbReference type="AlphaFoldDB" id="A0A6A4HQ78"/>
<feature type="compositionally biased region" description="Low complexity" evidence="1">
    <location>
        <begin position="120"/>
        <end position="177"/>
    </location>
</feature>
<feature type="compositionally biased region" description="Polar residues" evidence="1">
    <location>
        <begin position="108"/>
        <end position="119"/>
    </location>
</feature>
<protein>
    <submittedName>
        <fullName evidence="3">Uncharacterized protein</fullName>
    </submittedName>
</protein>
<dbReference type="OrthoDB" id="3362246at2759"/>
<evidence type="ECO:0000313" key="4">
    <source>
        <dbReference type="Proteomes" id="UP000799118"/>
    </source>
</evidence>
<dbReference type="PANTHER" id="PTHR37487">
    <property type="entry name" value="CHROMOSOME 1, WHOLE GENOME SHOTGUN SEQUENCE"/>
    <property type="match status" value="1"/>
</dbReference>
<reference evidence="3" key="1">
    <citation type="journal article" date="2019" name="Environ. Microbiol.">
        <title>Fungal ecological strategies reflected in gene transcription - a case study of two litter decomposers.</title>
        <authorList>
            <person name="Barbi F."/>
            <person name="Kohler A."/>
            <person name="Barry K."/>
            <person name="Baskaran P."/>
            <person name="Daum C."/>
            <person name="Fauchery L."/>
            <person name="Ihrmark K."/>
            <person name="Kuo A."/>
            <person name="LaButti K."/>
            <person name="Lipzen A."/>
            <person name="Morin E."/>
            <person name="Grigoriev I.V."/>
            <person name="Henrissat B."/>
            <person name="Lindahl B."/>
            <person name="Martin F."/>
        </authorList>
    </citation>
    <scope>NUCLEOTIDE SEQUENCE</scope>
    <source>
        <strain evidence="3">JB14</strain>
    </source>
</reference>
<feature type="region of interest" description="Disordered" evidence="1">
    <location>
        <begin position="100"/>
        <end position="177"/>
    </location>
</feature>
<evidence type="ECO:0000256" key="2">
    <source>
        <dbReference type="SAM" id="SignalP"/>
    </source>
</evidence>
<proteinExistence type="predicted"/>
<feature type="chain" id="PRO_5025377217" evidence="2">
    <location>
        <begin position="17"/>
        <end position="197"/>
    </location>
</feature>
<evidence type="ECO:0000256" key="1">
    <source>
        <dbReference type="SAM" id="MobiDB-lite"/>
    </source>
</evidence>
<keyword evidence="2" id="KW-0732">Signal</keyword>
<dbReference type="EMBL" id="ML769459">
    <property type="protein sequence ID" value="KAE9400236.1"/>
    <property type="molecule type" value="Genomic_DNA"/>
</dbReference>
<sequence length="197" mass="18917">MKAVLFAAAFISGAYAQAMVNTPANLIECEPASITWSGGTPPYLLTYVVCYYCVFPAGNSATILQNLGNTNSTSFTWQVNVASGQSVGFAVLDNTGKTGQSAPVPIQAGSSTSCIGQSVSGSAGTTGSSAPTSGSSGSTTTGGSSGSTPTTGSSTGSSAASSGSATSSTTPSNAASSHSAQFGAAGLIGAALVALLA</sequence>
<feature type="signal peptide" evidence="2">
    <location>
        <begin position="1"/>
        <end position="16"/>
    </location>
</feature>
<accession>A0A6A4HQ78</accession>
<organism evidence="3 4">
    <name type="scientific">Gymnopus androsaceus JB14</name>
    <dbReference type="NCBI Taxonomy" id="1447944"/>
    <lineage>
        <taxon>Eukaryota</taxon>
        <taxon>Fungi</taxon>
        <taxon>Dikarya</taxon>
        <taxon>Basidiomycota</taxon>
        <taxon>Agaricomycotina</taxon>
        <taxon>Agaricomycetes</taxon>
        <taxon>Agaricomycetidae</taxon>
        <taxon>Agaricales</taxon>
        <taxon>Marasmiineae</taxon>
        <taxon>Omphalotaceae</taxon>
        <taxon>Gymnopus</taxon>
    </lineage>
</organism>
<dbReference type="Proteomes" id="UP000799118">
    <property type="component" value="Unassembled WGS sequence"/>
</dbReference>
<keyword evidence="4" id="KW-1185">Reference proteome</keyword>
<name>A0A6A4HQ78_9AGAR</name>
<evidence type="ECO:0000313" key="3">
    <source>
        <dbReference type="EMBL" id="KAE9400236.1"/>
    </source>
</evidence>
<gene>
    <name evidence="3" type="ORF">BT96DRAFT_993242</name>
</gene>
<dbReference type="PANTHER" id="PTHR37487:SF2">
    <property type="entry name" value="EXPRESSED PROTEIN"/>
    <property type="match status" value="1"/>
</dbReference>